<evidence type="ECO:0000256" key="4">
    <source>
        <dbReference type="ARBA" id="ARBA00023163"/>
    </source>
</evidence>
<dbReference type="Gene3D" id="1.10.10.60">
    <property type="entry name" value="Homeodomain-like"/>
    <property type="match status" value="1"/>
</dbReference>
<dbReference type="PANTHER" id="PTHR43479:SF11">
    <property type="entry name" value="ACREF_ENVCD OPERON REPRESSOR-RELATED"/>
    <property type="match status" value="1"/>
</dbReference>
<keyword evidence="2" id="KW-0805">Transcription regulation</keyword>
<dbReference type="GO" id="GO:0045892">
    <property type="term" value="P:negative regulation of DNA-templated transcription"/>
    <property type="evidence" value="ECO:0007669"/>
    <property type="project" value="UniProtKB-ARBA"/>
</dbReference>
<keyword evidence="1" id="KW-0678">Repressor</keyword>
<dbReference type="OrthoDB" id="509229at2"/>
<feature type="domain" description="HTH tetR-type" evidence="6">
    <location>
        <begin position="13"/>
        <end position="73"/>
    </location>
</feature>
<dbReference type="InterPro" id="IPR050624">
    <property type="entry name" value="HTH-type_Tx_Regulator"/>
</dbReference>
<dbReference type="InterPro" id="IPR001647">
    <property type="entry name" value="HTH_TetR"/>
</dbReference>
<feature type="DNA-binding region" description="H-T-H motif" evidence="5">
    <location>
        <begin position="36"/>
        <end position="55"/>
    </location>
</feature>
<dbReference type="GO" id="GO:0003677">
    <property type="term" value="F:DNA binding"/>
    <property type="evidence" value="ECO:0007669"/>
    <property type="project" value="UniProtKB-UniRule"/>
</dbReference>
<evidence type="ECO:0000256" key="2">
    <source>
        <dbReference type="ARBA" id="ARBA00023015"/>
    </source>
</evidence>
<proteinExistence type="predicted"/>
<evidence type="ECO:0000256" key="5">
    <source>
        <dbReference type="PROSITE-ProRule" id="PRU00335"/>
    </source>
</evidence>
<dbReference type="Pfam" id="PF00440">
    <property type="entry name" value="TetR_N"/>
    <property type="match status" value="1"/>
</dbReference>
<dbReference type="PANTHER" id="PTHR43479">
    <property type="entry name" value="ACREF/ENVCD OPERON REPRESSOR-RELATED"/>
    <property type="match status" value="1"/>
</dbReference>
<evidence type="ECO:0000256" key="3">
    <source>
        <dbReference type="ARBA" id="ARBA00023125"/>
    </source>
</evidence>
<keyword evidence="4" id="KW-0804">Transcription</keyword>
<name>A0A498D464_9BACI</name>
<dbReference type="PROSITE" id="PS50977">
    <property type="entry name" value="HTH_TETR_2"/>
    <property type="match status" value="1"/>
</dbReference>
<dbReference type="Proteomes" id="UP000270219">
    <property type="component" value="Unassembled WGS sequence"/>
</dbReference>
<dbReference type="EMBL" id="RCHR01000013">
    <property type="protein sequence ID" value="RLL40118.1"/>
    <property type="molecule type" value="Genomic_DNA"/>
</dbReference>
<evidence type="ECO:0000313" key="8">
    <source>
        <dbReference type="Proteomes" id="UP000270219"/>
    </source>
</evidence>
<keyword evidence="8" id="KW-1185">Reference proteome</keyword>
<dbReference type="FunFam" id="1.10.10.60:FF:000141">
    <property type="entry name" value="TetR family transcriptional regulator"/>
    <property type="match status" value="1"/>
</dbReference>
<reference evidence="7 8" key="1">
    <citation type="submission" date="2018-10" db="EMBL/GenBank/DDBJ databases">
        <title>Oceanobacillus sp. YLB-02 draft genome.</title>
        <authorList>
            <person name="Yu L."/>
        </authorList>
    </citation>
    <scope>NUCLEOTIDE SEQUENCE [LARGE SCALE GENOMIC DNA]</scope>
    <source>
        <strain evidence="7 8">YLB-02</strain>
    </source>
</reference>
<sequence length="200" mass="22792">MVRQRLTQEERKKETRNLLINSAIDAFSKFGFQGTSVDKIAEQAGFSKGAFYAHFTSKEEIFLKILELQMRKHASSIQVEISRQESLSGLINQMENIFLAVKNESKTISMLNIEFLLYSMRDDSVLAKWRDLIKKTVRDISDTIDELLVRENNASSSLSAEEIAWTILSLENGLTIFSHIGEDFPKGLYGKALRQLLPNN</sequence>
<accession>A0A498D464</accession>
<dbReference type="SUPFAM" id="SSF46689">
    <property type="entry name" value="Homeodomain-like"/>
    <property type="match status" value="1"/>
</dbReference>
<evidence type="ECO:0000256" key="1">
    <source>
        <dbReference type="ARBA" id="ARBA00022491"/>
    </source>
</evidence>
<dbReference type="InterPro" id="IPR009057">
    <property type="entry name" value="Homeodomain-like_sf"/>
</dbReference>
<dbReference type="AlphaFoldDB" id="A0A498D464"/>
<keyword evidence="3 5" id="KW-0238">DNA-binding</keyword>
<comment type="caution">
    <text evidence="7">The sequence shown here is derived from an EMBL/GenBank/DDBJ whole genome shotgun (WGS) entry which is preliminary data.</text>
</comment>
<organism evidence="7 8">
    <name type="scientific">Oceanobacillus piezotolerans</name>
    <dbReference type="NCBI Taxonomy" id="2448030"/>
    <lineage>
        <taxon>Bacteria</taxon>
        <taxon>Bacillati</taxon>
        <taxon>Bacillota</taxon>
        <taxon>Bacilli</taxon>
        <taxon>Bacillales</taxon>
        <taxon>Bacillaceae</taxon>
        <taxon>Oceanobacillus</taxon>
    </lineage>
</organism>
<dbReference type="RefSeq" id="WP_121525077.1">
    <property type="nucleotide sequence ID" value="NZ_RCHR01000013.1"/>
</dbReference>
<gene>
    <name evidence="7" type="ORF">D8M04_19445</name>
</gene>
<protein>
    <submittedName>
        <fullName evidence="7">TetR/AcrR family transcriptional regulator</fullName>
    </submittedName>
</protein>
<evidence type="ECO:0000313" key="7">
    <source>
        <dbReference type="EMBL" id="RLL40118.1"/>
    </source>
</evidence>
<dbReference type="PRINTS" id="PR00455">
    <property type="entry name" value="HTHTETR"/>
</dbReference>
<dbReference type="Gene3D" id="1.10.357.10">
    <property type="entry name" value="Tetracycline Repressor, domain 2"/>
    <property type="match status" value="1"/>
</dbReference>
<evidence type="ECO:0000259" key="6">
    <source>
        <dbReference type="PROSITE" id="PS50977"/>
    </source>
</evidence>